<dbReference type="EMBL" id="JAPDRN010000146">
    <property type="protein sequence ID" value="KAJ9618041.1"/>
    <property type="molecule type" value="Genomic_DNA"/>
</dbReference>
<proteinExistence type="predicted"/>
<sequence length="280" mass="30268">MVRKIRLGVIVPSSNTTLEPLTSAMVSSIDDPGLDVSVHYSRFRVTTIDVSRDADAQFQLEPMLAAARLLADAEVDVIGWSGTSSGWLGFDRDEALCGAIRDATGGIPATSSVLAMNRILEGIRRGRRHGDGDEKGEGRGVTVKVGLVTPYVSALNDAIRSNYSSIGYEITPARERHLGMTKNTDFADIAESTLDGMVEGVVEEGGADVVAIFCTNLAGARRAAHWEEQQQQQQQHRRIVVLDSVATTVWGMLRTIDVDPACVKGWGSIFSTPYDTHNAH</sequence>
<evidence type="ECO:0000313" key="1">
    <source>
        <dbReference type="EMBL" id="KAJ9618041.1"/>
    </source>
</evidence>
<dbReference type="Gene3D" id="3.40.50.12500">
    <property type="match status" value="1"/>
</dbReference>
<evidence type="ECO:0008006" key="3">
    <source>
        <dbReference type="Google" id="ProtNLM"/>
    </source>
</evidence>
<dbReference type="PANTHER" id="PTHR40267:SF1">
    <property type="entry name" value="BLR3294 PROTEIN"/>
    <property type="match status" value="1"/>
</dbReference>
<dbReference type="Pfam" id="PF17645">
    <property type="entry name" value="Amdase"/>
    <property type="match status" value="1"/>
</dbReference>
<keyword evidence="2" id="KW-1185">Reference proteome</keyword>
<protein>
    <recommendedName>
        <fullName evidence="3">Asp/Glu racemase</fullName>
    </recommendedName>
</protein>
<evidence type="ECO:0000313" key="2">
    <source>
        <dbReference type="Proteomes" id="UP001172681"/>
    </source>
</evidence>
<comment type="caution">
    <text evidence="1">The sequence shown here is derived from an EMBL/GenBank/DDBJ whole genome shotgun (WGS) entry which is preliminary data.</text>
</comment>
<gene>
    <name evidence="1" type="ORF">H2204_013190</name>
</gene>
<dbReference type="InterPro" id="IPR026286">
    <property type="entry name" value="MaiA/AMDase"/>
</dbReference>
<dbReference type="AlphaFoldDB" id="A0AA38XQZ4"/>
<organism evidence="1 2">
    <name type="scientific">Knufia peltigerae</name>
    <dbReference type="NCBI Taxonomy" id="1002370"/>
    <lineage>
        <taxon>Eukaryota</taxon>
        <taxon>Fungi</taxon>
        <taxon>Dikarya</taxon>
        <taxon>Ascomycota</taxon>
        <taxon>Pezizomycotina</taxon>
        <taxon>Eurotiomycetes</taxon>
        <taxon>Chaetothyriomycetidae</taxon>
        <taxon>Chaetothyriales</taxon>
        <taxon>Trichomeriaceae</taxon>
        <taxon>Knufia</taxon>
    </lineage>
</organism>
<dbReference type="InterPro" id="IPR053714">
    <property type="entry name" value="Iso_Racemase_Enz_sf"/>
</dbReference>
<accession>A0AA38XQZ4</accession>
<name>A0AA38XQZ4_9EURO</name>
<dbReference type="Proteomes" id="UP001172681">
    <property type="component" value="Unassembled WGS sequence"/>
</dbReference>
<dbReference type="PANTHER" id="PTHR40267">
    <property type="entry name" value="BLR3294 PROTEIN"/>
    <property type="match status" value="1"/>
</dbReference>
<reference evidence="1" key="1">
    <citation type="submission" date="2022-10" db="EMBL/GenBank/DDBJ databases">
        <title>Culturing micro-colonial fungi from biological soil crusts in the Mojave desert and describing Neophaeococcomyces mojavensis, and introducing the new genera and species Taxawa tesnikishii.</title>
        <authorList>
            <person name="Kurbessoian T."/>
            <person name="Stajich J.E."/>
        </authorList>
    </citation>
    <scope>NUCLEOTIDE SEQUENCE</scope>
    <source>
        <strain evidence="1">TK_35</strain>
    </source>
</reference>